<dbReference type="AlphaFoldDB" id="A0A9P6XXF6"/>
<gene>
    <name evidence="2" type="ORF">G6F51_012064</name>
</gene>
<evidence type="ECO:0000313" key="3">
    <source>
        <dbReference type="Proteomes" id="UP000717996"/>
    </source>
</evidence>
<dbReference type="InterPro" id="IPR053247">
    <property type="entry name" value="GPCR_GPR1/git3-like"/>
</dbReference>
<comment type="caution">
    <text evidence="2">The sequence shown here is derived from an EMBL/GenBank/DDBJ whole genome shotgun (WGS) entry which is preliminary data.</text>
</comment>
<sequence>MTQSLSAAAGNHPDRQPAVNHRHIMAAVQIQWRALMLAVAAIVTVLFYWLAYMTQMSRITQILDNASFTATWVHCMITPEMDQDTCYELVKSSLPSFPLMLSADILAGLIGFWLFILFAKRSLWREWNDLIYDIRLTLTGSNFKKNREQFFTL</sequence>
<name>A0A9P6XXF6_RHIOR</name>
<dbReference type="Proteomes" id="UP000717996">
    <property type="component" value="Unassembled WGS sequence"/>
</dbReference>
<keyword evidence="1" id="KW-0472">Membrane</keyword>
<evidence type="ECO:0000256" key="1">
    <source>
        <dbReference type="SAM" id="Phobius"/>
    </source>
</evidence>
<feature type="transmembrane region" description="Helical" evidence="1">
    <location>
        <begin position="97"/>
        <end position="118"/>
    </location>
</feature>
<organism evidence="2 3">
    <name type="scientific">Rhizopus oryzae</name>
    <name type="common">Mucormycosis agent</name>
    <name type="synonym">Rhizopus arrhizus var. delemar</name>
    <dbReference type="NCBI Taxonomy" id="64495"/>
    <lineage>
        <taxon>Eukaryota</taxon>
        <taxon>Fungi</taxon>
        <taxon>Fungi incertae sedis</taxon>
        <taxon>Mucoromycota</taxon>
        <taxon>Mucoromycotina</taxon>
        <taxon>Mucoromycetes</taxon>
        <taxon>Mucorales</taxon>
        <taxon>Mucorineae</taxon>
        <taxon>Rhizopodaceae</taxon>
        <taxon>Rhizopus</taxon>
    </lineage>
</organism>
<dbReference type="PANTHER" id="PTHR42058:SF1">
    <property type="entry name" value="G-PROTEIN COUPLED RECEPTORS FAMILY 2 PROFILE 2 DOMAIN-CONTAINING PROTEIN"/>
    <property type="match status" value="1"/>
</dbReference>
<dbReference type="EMBL" id="JAANIT010003246">
    <property type="protein sequence ID" value="KAG1534498.1"/>
    <property type="molecule type" value="Genomic_DNA"/>
</dbReference>
<keyword evidence="1" id="KW-1133">Transmembrane helix</keyword>
<reference evidence="2" key="1">
    <citation type="journal article" date="2020" name="Microb. Genom.">
        <title>Genetic diversity of clinical and environmental Mucorales isolates obtained from an investigation of mucormycosis cases among solid organ transplant recipients.</title>
        <authorList>
            <person name="Nguyen M.H."/>
            <person name="Kaul D."/>
            <person name="Muto C."/>
            <person name="Cheng S.J."/>
            <person name="Richter R.A."/>
            <person name="Bruno V.M."/>
            <person name="Liu G."/>
            <person name="Beyhan S."/>
            <person name="Sundermann A.J."/>
            <person name="Mounaud S."/>
            <person name="Pasculle A.W."/>
            <person name="Nierman W.C."/>
            <person name="Driscoll E."/>
            <person name="Cumbie R."/>
            <person name="Clancy C.J."/>
            <person name="Dupont C.L."/>
        </authorList>
    </citation>
    <scope>NUCLEOTIDE SEQUENCE</scope>
    <source>
        <strain evidence="2">GL16</strain>
    </source>
</reference>
<accession>A0A9P6XXF6</accession>
<protein>
    <submittedName>
        <fullName evidence="2">Uncharacterized protein</fullName>
    </submittedName>
</protein>
<evidence type="ECO:0000313" key="2">
    <source>
        <dbReference type="EMBL" id="KAG1534498.1"/>
    </source>
</evidence>
<proteinExistence type="predicted"/>
<feature type="transmembrane region" description="Helical" evidence="1">
    <location>
        <begin position="32"/>
        <end position="51"/>
    </location>
</feature>
<keyword evidence="1" id="KW-0812">Transmembrane</keyword>
<dbReference type="PANTHER" id="PTHR42058">
    <property type="entry name" value="G_PROTEIN_RECEP_F2_4 DOMAIN-CONTAINING PROTEIN"/>
    <property type="match status" value="1"/>
</dbReference>